<sequence>MNKLSLIKPFIKTNVFDKCVISSITDDSRDVQKNSLFVARQGIASHGKDFVKDAIRRGASCIISDQNFEDRIEIPIYCLNNLEDQILEILFRFHELSVDNFVFHGVTGTNGKTTTAFMAHNIIRGLERPSIYIGTLGAFINDDLIQTKGNTTPGIFEILQILQASKAKQKTYVFLEISSHALEQKRLGSLPFFQTILLNIQSDHLDYHKTYKNYIDAKLSITELNNKHPTIIFFDKIQDLLDSLSSSQKKQLSTSTFLSANSSSAMFKYSLNYKPHEPSKINLDFPKITLSIYCSLFLKFNIENYISAIALISKHISSTNLNALNNTSIKLPQGRGELLKLKQGKILIDFAHDHLSIFNILSELANSYNEIIVVFGCGGDRDKSKRPKMMRVVQDFASKIFFTSDNNRYESFSSIASDAMQGNDHSGAEIIEDRQEAIRSALPHLNNENILVILGKGHETDIEILGKKVPFNDKDCVLKIMGDEIN</sequence>
<dbReference type="PANTHER" id="PTHR23135:SF4">
    <property type="entry name" value="UDP-N-ACETYLMURAMOYL-L-ALANYL-D-GLUTAMATE--2,6-DIAMINOPIMELATE LIGASE MURE HOMOLOG, CHLOROPLASTIC"/>
    <property type="match status" value="1"/>
</dbReference>
<dbReference type="GO" id="GO:0071555">
    <property type="term" value="P:cell wall organization"/>
    <property type="evidence" value="ECO:0007669"/>
    <property type="project" value="UniProtKB-KW"/>
</dbReference>
<dbReference type="Gene3D" id="3.90.190.20">
    <property type="entry name" value="Mur ligase, C-terminal domain"/>
    <property type="match status" value="1"/>
</dbReference>
<dbReference type="InterPro" id="IPR000713">
    <property type="entry name" value="Mur_ligase_N"/>
</dbReference>
<dbReference type="InterPro" id="IPR035911">
    <property type="entry name" value="MurE/MurF_N"/>
</dbReference>
<dbReference type="GO" id="GO:0016881">
    <property type="term" value="F:acid-amino acid ligase activity"/>
    <property type="evidence" value="ECO:0007669"/>
    <property type="project" value="InterPro"/>
</dbReference>
<dbReference type="EMBL" id="SHBN01000008">
    <property type="protein sequence ID" value="RZO12290.1"/>
    <property type="molecule type" value="Genomic_DNA"/>
</dbReference>
<dbReference type="Gene3D" id="3.40.1190.10">
    <property type="entry name" value="Mur-like, catalytic domain"/>
    <property type="match status" value="1"/>
</dbReference>
<evidence type="ECO:0000259" key="10">
    <source>
        <dbReference type="Pfam" id="PF08245"/>
    </source>
</evidence>
<dbReference type="GO" id="GO:0005737">
    <property type="term" value="C:cytoplasm"/>
    <property type="evidence" value="ECO:0007669"/>
    <property type="project" value="UniProtKB-SubCell"/>
</dbReference>
<evidence type="ECO:0000313" key="12">
    <source>
        <dbReference type="Proteomes" id="UP000319023"/>
    </source>
</evidence>
<keyword evidence="3 7" id="KW-0133">Cell shape</keyword>
<dbReference type="SUPFAM" id="SSF53623">
    <property type="entry name" value="MurD-like peptide ligases, catalytic domain"/>
    <property type="match status" value="1"/>
</dbReference>
<dbReference type="PANTHER" id="PTHR23135">
    <property type="entry name" value="MUR LIGASE FAMILY MEMBER"/>
    <property type="match status" value="1"/>
</dbReference>
<name>A0A520LTH2_9GAMM</name>
<comment type="pathway">
    <text evidence="7">Cell wall biogenesis; peptidoglycan biosynthesis.</text>
</comment>
<dbReference type="SUPFAM" id="SSF63418">
    <property type="entry name" value="MurE/MurF N-terminal domain"/>
    <property type="match status" value="1"/>
</dbReference>
<dbReference type="InterPro" id="IPR013221">
    <property type="entry name" value="Mur_ligase_cen"/>
</dbReference>
<evidence type="ECO:0000259" key="9">
    <source>
        <dbReference type="Pfam" id="PF02875"/>
    </source>
</evidence>
<proteinExistence type="inferred from homology"/>
<feature type="domain" description="Mur ligase N-terminal catalytic" evidence="8">
    <location>
        <begin position="21"/>
        <end position="68"/>
    </location>
</feature>
<comment type="similarity">
    <text evidence="1">Belongs to the MurCDEF family. MurE subfamily.</text>
</comment>
<feature type="domain" description="Mur ligase central" evidence="10">
    <location>
        <begin position="106"/>
        <end position="311"/>
    </location>
</feature>
<dbReference type="SUPFAM" id="SSF53244">
    <property type="entry name" value="MurD-like peptide ligases, peptide-binding domain"/>
    <property type="match status" value="1"/>
</dbReference>
<dbReference type="Proteomes" id="UP000319023">
    <property type="component" value="Unassembled WGS sequence"/>
</dbReference>
<reference evidence="11 12" key="1">
    <citation type="submission" date="2019-02" db="EMBL/GenBank/DDBJ databases">
        <title>Prokaryotic population dynamics and viral predation in marine succession experiment using metagenomics: the confinement effect.</title>
        <authorList>
            <person name="Haro-Moreno J.M."/>
            <person name="Rodriguez-Valera F."/>
            <person name="Lopez-Perez M."/>
        </authorList>
    </citation>
    <scope>NUCLEOTIDE SEQUENCE [LARGE SCALE GENOMIC DNA]</scope>
    <source>
        <strain evidence="11">MED-G168</strain>
    </source>
</reference>
<dbReference type="GO" id="GO:0051301">
    <property type="term" value="P:cell division"/>
    <property type="evidence" value="ECO:0007669"/>
    <property type="project" value="UniProtKB-KW"/>
</dbReference>
<evidence type="ECO:0000256" key="7">
    <source>
        <dbReference type="RuleBase" id="RU004135"/>
    </source>
</evidence>
<keyword evidence="5 7" id="KW-0131">Cell cycle</keyword>
<comment type="subcellular location">
    <subcellularLocation>
        <location evidence="7">Cytoplasm</location>
    </subcellularLocation>
</comment>
<keyword evidence="2 7" id="KW-0132">Cell division</keyword>
<evidence type="ECO:0000256" key="6">
    <source>
        <dbReference type="ARBA" id="ARBA00023316"/>
    </source>
</evidence>
<dbReference type="UniPathway" id="UPA00219"/>
<evidence type="ECO:0000313" key="11">
    <source>
        <dbReference type="EMBL" id="RZO12290.1"/>
    </source>
</evidence>
<dbReference type="InterPro" id="IPR036565">
    <property type="entry name" value="Mur-like_cat_sf"/>
</dbReference>
<evidence type="ECO:0000256" key="4">
    <source>
        <dbReference type="ARBA" id="ARBA00022984"/>
    </source>
</evidence>
<evidence type="ECO:0000256" key="3">
    <source>
        <dbReference type="ARBA" id="ARBA00022960"/>
    </source>
</evidence>
<dbReference type="Gene3D" id="3.40.1390.10">
    <property type="entry name" value="MurE/MurF, N-terminal domain"/>
    <property type="match status" value="1"/>
</dbReference>
<dbReference type="GO" id="GO:0008360">
    <property type="term" value="P:regulation of cell shape"/>
    <property type="evidence" value="ECO:0007669"/>
    <property type="project" value="UniProtKB-KW"/>
</dbReference>
<dbReference type="Pfam" id="PF01225">
    <property type="entry name" value="Mur_ligase"/>
    <property type="match status" value="1"/>
</dbReference>
<dbReference type="NCBIfam" id="TIGR01085">
    <property type="entry name" value="murE"/>
    <property type="match status" value="1"/>
</dbReference>
<keyword evidence="6 7" id="KW-0961">Cell wall biogenesis/degradation</keyword>
<feature type="domain" description="Mur ligase C-terminal" evidence="9">
    <location>
        <begin position="334"/>
        <end position="457"/>
    </location>
</feature>
<gene>
    <name evidence="11" type="primary">murE</name>
    <name evidence="11" type="ORF">EVB01_00750</name>
</gene>
<dbReference type="GO" id="GO:0009252">
    <property type="term" value="P:peptidoglycan biosynthetic process"/>
    <property type="evidence" value="ECO:0007669"/>
    <property type="project" value="UniProtKB-UniPathway"/>
</dbReference>
<keyword evidence="4 7" id="KW-0573">Peptidoglycan synthesis</keyword>
<protein>
    <submittedName>
        <fullName evidence="11">UDP-N-acetylmuramyl-tripeptide synthetase</fullName>
    </submittedName>
</protein>
<evidence type="ECO:0000256" key="1">
    <source>
        <dbReference type="ARBA" id="ARBA00005898"/>
    </source>
</evidence>
<evidence type="ECO:0000259" key="8">
    <source>
        <dbReference type="Pfam" id="PF01225"/>
    </source>
</evidence>
<organism evidence="11 12">
    <name type="scientific">SAR86 cluster bacterium</name>
    <dbReference type="NCBI Taxonomy" id="2030880"/>
    <lineage>
        <taxon>Bacteria</taxon>
        <taxon>Pseudomonadati</taxon>
        <taxon>Pseudomonadota</taxon>
        <taxon>Gammaproteobacteria</taxon>
        <taxon>SAR86 cluster</taxon>
    </lineage>
</organism>
<dbReference type="InterPro" id="IPR004101">
    <property type="entry name" value="Mur_ligase_C"/>
</dbReference>
<dbReference type="InterPro" id="IPR005761">
    <property type="entry name" value="UDP-N-AcMur-Glu-dNH2Pim_ligase"/>
</dbReference>
<evidence type="ECO:0000256" key="5">
    <source>
        <dbReference type="ARBA" id="ARBA00023306"/>
    </source>
</evidence>
<dbReference type="GO" id="GO:0005524">
    <property type="term" value="F:ATP binding"/>
    <property type="evidence" value="ECO:0007669"/>
    <property type="project" value="InterPro"/>
</dbReference>
<comment type="caution">
    <text evidence="11">The sequence shown here is derived from an EMBL/GenBank/DDBJ whole genome shotgun (WGS) entry which is preliminary data.</text>
</comment>
<dbReference type="AlphaFoldDB" id="A0A520LTH2"/>
<dbReference type="Pfam" id="PF02875">
    <property type="entry name" value="Mur_ligase_C"/>
    <property type="match status" value="1"/>
</dbReference>
<accession>A0A520LTH2</accession>
<dbReference type="Pfam" id="PF08245">
    <property type="entry name" value="Mur_ligase_M"/>
    <property type="match status" value="1"/>
</dbReference>
<evidence type="ECO:0000256" key="2">
    <source>
        <dbReference type="ARBA" id="ARBA00022618"/>
    </source>
</evidence>
<dbReference type="InterPro" id="IPR036615">
    <property type="entry name" value="Mur_ligase_C_dom_sf"/>
</dbReference>